<evidence type="ECO:0000313" key="2">
    <source>
        <dbReference type="Proteomes" id="UP000799118"/>
    </source>
</evidence>
<organism evidence="1 2">
    <name type="scientific">Gymnopus androsaceus JB14</name>
    <dbReference type="NCBI Taxonomy" id="1447944"/>
    <lineage>
        <taxon>Eukaryota</taxon>
        <taxon>Fungi</taxon>
        <taxon>Dikarya</taxon>
        <taxon>Basidiomycota</taxon>
        <taxon>Agaricomycotina</taxon>
        <taxon>Agaricomycetes</taxon>
        <taxon>Agaricomycetidae</taxon>
        <taxon>Agaricales</taxon>
        <taxon>Marasmiineae</taxon>
        <taxon>Omphalotaceae</taxon>
        <taxon>Gymnopus</taxon>
    </lineage>
</organism>
<dbReference type="Proteomes" id="UP000799118">
    <property type="component" value="Unassembled WGS sequence"/>
</dbReference>
<evidence type="ECO:0000313" key="1">
    <source>
        <dbReference type="EMBL" id="KAE9382861.1"/>
    </source>
</evidence>
<dbReference type="EMBL" id="ML770913">
    <property type="protein sequence ID" value="KAE9382861.1"/>
    <property type="molecule type" value="Genomic_DNA"/>
</dbReference>
<dbReference type="OrthoDB" id="422427at2759"/>
<accession>A0A6A4GBK3</accession>
<name>A0A6A4GBK3_9AGAR</name>
<protein>
    <submittedName>
        <fullName evidence="1">Uncharacterized protein</fullName>
    </submittedName>
</protein>
<keyword evidence="2" id="KW-1185">Reference proteome</keyword>
<proteinExistence type="predicted"/>
<reference evidence="1" key="1">
    <citation type="journal article" date="2019" name="Environ. Microbiol.">
        <title>Fungal ecological strategies reflected in gene transcription - a case study of two litter decomposers.</title>
        <authorList>
            <person name="Barbi F."/>
            <person name="Kohler A."/>
            <person name="Barry K."/>
            <person name="Baskaran P."/>
            <person name="Daum C."/>
            <person name="Fauchery L."/>
            <person name="Ihrmark K."/>
            <person name="Kuo A."/>
            <person name="LaButti K."/>
            <person name="Lipzen A."/>
            <person name="Morin E."/>
            <person name="Grigoriev I.V."/>
            <person name="Henrissat B."/>
            <person name="Lindahl B."/>
            <person name="Martin F."/>
        </authorList>
    </citation>
    <scope>NUCLEOTIDE SEQUENCE</scope>
    <source>
        <strain evidence="1">JB14</strain>
    </source>
</reference>
<dbReference type="Gene3D" id="1.25.40.570">
    <property type="match status" value="1"/>
</dbReference>
<sequence length="131" mass="15238">MFPIYNYSTIIENSSSILLVNDNHPFDFDLYISNYTGRTAIDHLIHIVSESRDYPLFQTLCHAYEQVPAYFYVRLPSISELPSIQSKWADETLKKNHSEKMNLYETLEKYNMGLQLKETAGETGAYYSDGY</sequence>
<dbReference type="AlphaFoldDB" id="A0A6A4GBK3"/>
<gene>
    <name evidence="1" type="ORF">BT96DRAFT_1009951</name>
</gene>